<evidence type="ECO:0000256" key="9">
    <source>
        <dbReference type="SAM" id="Phobius"/>
    </source>
</evidence>
<dbReference type="OrthoDB" id="9808458at2"/>
<proteinExistence type="inferred from homology"/>
<protein>
    <submittedName>
        <fullName evidence="10">Xanthine/uracil permease family protein</fullName>
    </submittedName>
</protein>
<keyword evidence="6 8" id="KW-1133">Transmembrane helix</keyword>
<evidence type="ECO:0000256" key="5">
    <source>
        <dbReference type="ARBA" id="ARBA00022692"/>
    </source>
</evidence>
<dbReference type="eggNOG" id="COG2252">
    <property type="taxonomic scope" value="Bacteria"/>
</dbReference>
<evidence type="ECO:0000256" key="8">
    <source>
        <dbReference type="PIRNR" id="PIRNR005353"/>
    </source>
</evidence>
<feature type="transmembrane region" description="Helical" evidence="9">
    <location>
        <begin position="371"/>
        <end position="401"/>
    </location>
</feature>
<dbReference type="PANTHER" id="PTHR43337">
    <property type="entry name" value="XANTHINE/URACIL PERMEASE C887.17-RELATED"/>
    <property type="match status" value="1"/>
</dbReference>
<dbReference type="InterPro" id="IPR006043">
    <property type="entry name" value="NCS2"/>
</dbReference>
<feature type="transmembrane region" description="Helical" evidence="9">
    <location>
        <begin position="135"/>
        <end position="157"/>
    </location>
</feature>
<dbReference type="GO" id="GO:0005886">
    <property type="term" value="C:plasma membrane"/>
    <property type="evidence" value="ECO:0007669"/>
    <property type="project" value="UniProtKB-SubCell"/>
</dbReference>
<dbReference type="PIRSF" id="PIRSF005353">
    <property type="entry name" value="PbuG"/>
    <property type="match status" value="1"/>
</dbReference>
<dbReference type="KEGG" id="dno:DNO_0728"/>
<evidence type="ECO:0000256" key="4">
    <source>
        <dbReference type="ARBA" id="ARBA00022475"/>
    </source>
</evidence>
<feature type="transmembrane region" description="Helical" evidence="9">
    <location>
        <begin position="169"/>
        <end position="188"/>
    </location>
</feature>
<comment type="similarity">
    <text evidence="2 8">Belongs to the nucleobase:cation symporter-2 (NCS2) (TC 2.A.40) family. Azg-like subfamily.</text>
</comment>
<dbReference type="InterPro" id="IPR026033">
    <property type="entry name" value="Azg-like_bact_archaea"/>
</dbReference>
<evidence type="ECO:0000256" key="3">
    <source>
        <dbReference type="ARBA" id="ARBA00022448"/>
    </source>
</evidence>
<evidence type="ECO:0000313" key="10">
    <source>
        <dbReference type="EMBL" id="ABQ13276.1"/>
    </source>
</evidence>
<feature type="transmembrane region" description="Helical" evidence="9">
    <location>
        <begin position="413"/>
        <end position="433"/>
    </location>
</feature>
<evidence type="ECO:0000256" key="1">
    <source>
        <dbReference type="ARBA" id="ARBA00004651"/>
    </source>
</evidence>
<dbReference type="RefSeq" id="WP_012031060.1">
    <property type="nucleotide sequence ID" value="NC_009446.1"/>
</dbReference>
<feature type="transmembrane region" description="Helical" evidence="9">
    <location>
        <begin position="21"/>
        <end position="41"/>
    </location>
</feature>
<name>A5EV18_DICNV</name>
<dbReference type="Proteomes" id="UP000000248">
    <property type="component" value="Chromosome"/>
</dbReference>
<dbReference type="GO" id="GO:0015207">
    <property type="term" value="F:adenine transmembrane transporter activity"/>
    <property type="evidence" value="ECO:0007669"/>
    <property type="project" value="TreeGrafter"/>
</dbReference>
<keyword evidence="4 8" id="KW-1003">Cell membrane</keyword>
<keyword evidence="11" id="KW-1185">Reference proteome</keyword>
<feature type="transmembrane region" description="Helical" evidence="9">
    <location>
        <begin position="195"/>
        <end position="219"/>
    </location>
</feature>
<dbReference type="PANTHER" id="PTHR43337:SF1">
    <property type="entry name" value="XANTHINE_URACIL PERMEASE C887.17-RELATED"/>
    <property type="match status" value="1"/>
</dbReference>
<evidence type="ECO:0000256" key="7">
    <source>
        <dbReference type="ARBA" id="ARBA00023136"/>
    </source>
</evidence>
<evidence type="ECO:0000256" key="2">
    <source>
        <dbReference type="ARBA" id="ARBA00005697"/>
    </source>
</evidence>
<feature type="transmembrane region" description="Helical" evidence="9">
    <location>
        <begin position="316"/>
        <end position="336"/>
    </location>
</feature>
<accession>A5EV18</accession>
<comment type="subcellular location">
    <subcellularLocation>
        <location evidence="1 8">Cell membrane</location>
        <topology evidence="1 8">Multi-pass membrane protein</topology>
    </subcellularLocation>
</comment>
<feature type="transmembrane region" description="Helical" evidence="9">
    <location>
        <begin position="75"/>
        <end position="93"/>
    </location>
</feature>
<evidence type="ECO:0000256" key="6">
    <source>
        <dbReference type="ARBA" id="ARBA00022989"/>
    </source>
</evidence>
<keyword evidence="3 8" id="KW-0813">Transport</keyword>
<keyword evidence="5 8" id="KW-0812">Transmembrane</keyword>
<feature type="transmembrane region" description="Helical" evidence="9">
    <location>
        <begin position="348"/>
        <end position="365"/>
    </location>
</feature>
<gene>
    <name evidence="10" type="ordered locus">DNO_0728</name>
</gene>
<dbReference type="EMBL" id="CP000513">
    <property type="protein sequence ID" value="ABQ13276.1"/>
    <property type="molecule type" value="Genomic_DNA"/>
</dbReference>
<dbReference type="AlphaFoldDB" id="A5EV18"/>
<keyword evidence="7 8" id="KW-0472">Membrane</keyword>
<dbReference type="STRING" id="246195.DNO_0728"/>
<dbReference type="Pfam" id="PF00860">
    <property type="entry name" value="Xan_ur_permease"/>
    <property type="match status" value="1"/>
</dbReference>
<dbReference type="InterPro" id="IPR045018">
    <property type="entry name" value="Azg-like"/>
</dbReference>
<feature type="transmembrane region" description="Helical" evidence="9">
    <location>
        <begin position="239"/>
        <end position="262"/>
    </location>
</feature>
<sequence>MLEKHFQLKHYQTTVKQEITAGITTFLTMAYIVFVNPSLLSQAGMDSGAVFVATCLAAAAGCFIMGIYANLPVALAPGMGLNAFFTFTVVIGMGQTWQTALGCVFLSGLLFIVISLCHIREWVINAIPNPLKKAIAAGIGGFLAIIAMKEAGIIVAHPVTLTRIGNLTHYVPAMTFFCFLLIIIFQSFKIWGGTLLAMLIITVISLCTGHSSYTGIIASPPSLMPTFMQMDLASACSTSMLSVVFAFFFVDLFDTAGTLIGVTGRAGLMTADQKIPNLKKALLADSTATVIGAALGTSNTTSYIESAAGVTAGGRTGLMAVVVGILFLAALFFAPLAHMIPVEATSGVILYVAVLMMYALGDIHWEDIGEAAPAMITILGMPLTYSIADGITLGFISYTLIAACTGKIKTLNVGVWTVTAILLFRSIMVGINFS</sequence>
<feature type="transmembrane region" description="Helical" evidence="9">
    <location>
        <begin position="99"/>
        <end position="123"/>
    </location>
</feature>
<reference evidence="10 11" key="1">
    <citation type="journal article" date="2007" name="Nat. Biotechnol.">
        <title>Genome sequence and identification of candidate vaccine antigens from the animal pathogen Dichelobacter nodosus.</title>
        <authorList>
            <person name="Myers G.S."/>
            <person name="Parker D."/>
            <person name="Al-Hasani K."/>
            <person name="Kennan R.M."/>
            <person name="Seemann T."/>
            <person name="Ren Q."/>
            <person name="Badger J.H."/>
            <person name="Selengut J.D."/>
            <person name="Deboy R.T."/>
            <person name="Tettelin H."/>
            <person name="Boyce J.D."/>
            <person name="McCarl V.P."/>
            <person name="Han X."/>
            <person name="Nelson W.C."/>
            <person name="Madupu R."/>
            <person name="Mohamoud Y."/>
            <person name="Holley T."/>
            <person name="Fedorova N."/>
            <person name="Khouri H."/>
            <person name="Bottomley S.P."/>
            <person name="Whittington R.J."/>
            <person name="Adler B."/>
            <person name="Songer J.G."/>
            <person name="Rood J.I."/>
            <person name="Paulsen I.T."/>
        </authorList>
    </citation>
    <scope>NUCLEOTIDE SEQUENCE [LARGE SCALE GENOMIC DNA]</scope>
    <source>
        <strain evidence="10 11">VCS1703A</strain>
    </source>
</reference>
<evidence type="ECO:0000313" key="11">
    <source>
        <dbReference type="Proteomes" id="UP000000248"/>
    </source>
</evidence>
<feature type="transmembrane region" description="Helical" evidence="9">
    <location>
        <begin position="47"/>
        <end position="68"/>
    </location>
</feature>
<dbReference type="HOGENOM" id="CLU_024508_0_1_6"/>
<organism evidence="10 11">
    <name type="scientific">Dichelobacter nodosus (strain VCS1703A)</name>
    <dbReference type="NCBI Taxonomy" id="246195"/>
    <lineage>
        <taxon>Bacteria</taxon>
        <taxon>Pseudomonadati</taxon>
        <taxon>Pseudomonadota</taxon>
        <taxon>Gammaproteobacteria</taxon>
        <taxon>Cardiobacteriales</taxon>
        <taxon>Cardiobacteriaceae</taxon>
        <taxon>Dichelobacter</taxon>
    </lineage>
</organism>